<organism evidence="1 2">
    <name type="scientific">Croceitalea dokdonensis DOKDO 023</name>
    <dbReference type="NCBI Taxonomy" id="1300341"/>
    <lineage>
        <taxon>Bacteria</taxon>
        <taxon>Pseudomonadati</taxon>
        <taxon>Bacteroidota</taxon>
        <taxon>Flavobacteriia</taxon>
        <taxon>Flavobacteriales</taxon>
        <taxon>Flavobacteriaceae</taxon>
        <taxon>Croceitalea</taxon>
    </lineage>
</organism>
<dbReference type="STRING" id="1300341.I595_959"/>
<evidence type="ECO:0000313" key="2">
    <source>
        <dbReference type="Proteomes" id="UP000050280"/>
    </source>
</evidence>
<comment type="caution">
    <text evidence="1">The sequence shown here is derived from an EMBL/GenBank/DDBJ whole genome shotgun (WGS) entry which is preliminary data.</text>
</comment>
<keyword evidence="2" id="KW-1185">Reference proteome</keyword>
<dbReference type="Proteomes" id="UP000050280">
    <property type="component" value="Unassembled WGS sequence"/>
</dbReference>
<accession>A0A0P7AWQ7</accession>
<dbReference type="AlphaFoldDB" id="A0A0P7AWQ7"/>
<evidence type="ECO:0000313" key="1">
    <source>
        <dbReference type="EMBL" id="KPM32541.1"/>
    </source>
</evidence>
<dbReference type="EMBL" id="LDJX01000002">
    <property type="protein sequence ID" value="KPM32541.1"/>
    <property type="molecule type" value="Genomic_DNA"/>
</dbReference>
<sequence length="51" mass="5870">MLNLGLSKTPEKGVVVTFACFYLASAIKTNYDQPVQEYHEQRQDFQRSDVC</sequence>
<gene>
    <name evidence="1" type="ORF">I595_959</name>
</gene>
<proteinExistence type="predicted"/>
<protein>
    <submittedName>
        <fullName evidence="1">Uncharacterized protein</fullName>
    </submittedName>
</protein>
<reference evidence="1 2" key="1">
    <citation type="submission" date="2015-09" db="EMBL/GenBank/DDBJ databases">
        <title>Genome sequence of the marine flavobacterium Croceitalea dokdonensis DOKDO 023 that contains proton- and sodium-pumping rhodopsins.</title>
        <authorList>
            <person name="Kwon S.-K."/>
            <person name="Lee H.K."/>
            <person name="Kwak M.-J."/>
            <person name="Kim J.F."/>
        </authorList>
    </citation>
    <scope>NUCLEOTIDE SEQUENCE [LARGE SCALE GENOMIC DNA]</scope>
    <source>
        <strain evidence="1 2">DOKDO 023</strain>
    </source>
</reference>
<name>A0A0P7AWQ7_9FLAO</name>